<dbReference type="Proteomes" id="UP001451606">
    <property type="component" value="Chromosome"/>
</dbReference>
<feature type="domain" description="SUF system FeS cluster assembly SufBD core" evidence="2">
    <location>
        <begin position="217"/>
        <end position="451"/>
    </location>
</feature>
<protein>
    <submittedName>
        <fullName evidence="4">Fe-S cluster assembly protein SufB</fullName>
    </submittedName>
</protein>
<dbReference type="SUPFAM" id="SSF101960">
    <property type="entry name" value="Stabilizer of iron transporter SufD"/>
    <property type="match status" value="1"/>
</dbReference>
<proteinExistence type="inferred from homology"/>
<reference evidence="4 5" key="1">
    <citation type="submission" date="2023-09" db="EMBL/GenBank/DDBJ databases">
        <authorList>
            <person name="Golyshina O.V."/>
            <person name="Lunev E.A."/>
            <person name="Bargiela R."/>
            <person name="Gaines M.C."/>
            <person name="Daum B."/>
            <person name="Bale N.J."/>
            <person name="Koenen M."/>
            <person name="Sinninghe Damst J.S."/>
            <person name="Yakimov M."/>
            <person name="Golyshin P.N."/>
        </authorList>
    </citation>
    <scope>NUCLEOTIDE SEQUENCE [LARGE SCALE GENOMIC DNA]</scope>
    <source>
        <strain evidence="4 5">M1</strain>
    </source>
</reference>
<dbReference type="Pfam" id="PF19295">
    <property type="entry name" value="SufBD_N"/>
    <property type="match status" value="1"/>
</dbReference>
<dbReference type="PANTHER" id="PTHR30508:SF1">
    <property type="entry name" value="UPF0051 PROTEIN ABCI8, CHLOROPLASTIC-RELATED"/>
    <property type="match status" value="1"/>
</dbReference>
<dbReference type="GO" id="GO:0016226">
    <property type="term" value="P:iron-sulfur cluster assembly"/>
    <property type="evidence" value="ECO:0007669"/>
    <property type="project" value="InterPro"/>
</dbReference>
<dbReference type="InterPro" id="IPR045595">
    <property type="entry name" value="SufBD_N"/>
</dbReference>
<gene>
    <name evidence="4" type="primary">sufB</name>
    <name evidence="4" type="ORF">OXIME_000264</name>
</gene>
<comment type="similarity">
    <text evidence="1">Belongs to the iron-sulfur cluster assembly SufBD family.</text>
</comment>
<feature type="domain" description="SUF system FeS cluster assembly SufBD N-terminal" evidence="3">
    <location>
        <begin position="145"/>
        <end position="214"/>
    </location>
</feature>
<dbReference type="InterPro" id="IPR037284">
    <property type="entry name" value="SUF_FeS_clus_asmbl_SufBD_sf"/>
</dbReference>
<evidence type="ECO:0000259" key="3">
    <source>
        <dbReference type="Pfam" id="PF19295"/>
    </source>
</evidence>
<evidence type="ECO:0000256" key="1">
    <source>
        <dbReference type="ARBA" id="ARBA00043967"/>
    </source>
</evidence>
<evidence type="ECO:0000313" key="4">
    <source>
        <dbReference type="EMBL" id="WYX99724.1"/>
    </source>
</evidence>
<dbReference type="KEGG" id="omr:OXIME_000264"/>
<evidence type="ECO:0000259" key="2">
    <source>
        <dbReference type="Pfam" id="PF01458"/>
    </source>
</evidence>
<keyword evidence="5" id="KW-1185">Reference proteome</keyword>
<dbReference type="RefSeq" id="WP_393971688.1">
    <property type="nucleotide sequence ID" value="NZ_CP133772.1"/>
</dbReference>
<dbReference type="InterPro" id="IPR055346">
    <property type="entry name" value="Fe-S_cluster_assembly_SufBD"/>
</dbReference>
<dbReference type="EMBL" id="CP133772">
    <property type="protein sequence ID" value="WYX99724.1"/>
    <property type="molecule type" value="Genomic_DNA"/>
</dbReference>
<dbReference type="AlphaFoldDB" id="A0AAX4NG85"/>
<dbReference type="GeneID" id="95966988"/>
<organism evidence="4 5">
    <name type="scientific">Oxyplasma meridianum</name>
    <dbReference type="NCBI Taxonomy" id="3073602"/>
    <lineage>
        <taxon>Archaea</taxon>
        <taxon>Methanobacteriati</taxon>
        <taxon>Thermoplasmatota</taxon>
        <taxon>Thermoplasmata</taxon>
        <taxon>Thermoplasmatales</taxon>
        <taxon>Thermoplasmataceae</taxon>
        <taxon>Oxyplasma</taxon>
    </lineage>
</organism>
<dbReference type="Pfam" id="PF01458">
    <property type="entry name" value="SUFBD_core"/>
    <property type="match status" value="1"/>
</dbReference>
<dbReference type="PANTHER" id="PTHR30508">
    <property type="entry name" value="FES CLUSTER ASSEMBLY PROTEIN SUF"/>
    <property type="match status" value="1"/>
</dbReference>
<sequence>MEVELTKDEQIEKLLEDLKSSNIRKEDWEFHDTDRSIYSTGTGLNRHVVEEISEIKKEPDWMRRFRLNALEIFMKKPVPTWGPDLSGIDWDNTHYYTRPDEVKARNWDEVPDDIKNTFQKLGVPEMEQKYLAGSVAQYDSEGVYHNLKKVWEDKGVVFMDLDSALKQHPDLVKDYFCKAVPASDNKFAALNAAVWSGGSFLYVPKGVQIDMPLQTYFRMNGEATGQFEHTIVVADEGSKVHYIEGCTAPRYDTDSLHSAIVEIYVQKNAQARYTSVQNWSKSVYNMPTKRAWVEENGQMEWVGGSLGSKVTMLYPSSYLRGPYASTHNLNISLAGPGTIKDTGAKAIHLAPHTSSRIVAKSISIEDGKAIYRGLLRMNKGAVNSKSHVQCDALLINDESTSFTYPHDEIYEPTATFGHEATVGRIDTEELAYLRSRGLSEEEASSMIVLGFMDDVMKEIPMEFAVEMNRLVKLEMNKMGAVG</sequence>
<name>A0AAX4NG85_9ARCH</name>
<dbReference type="InterPro" id="IPR010231">
    <property type="entry name" value="SUF_FeS_clus_asmbl_SufB"/>
</dbReference>
<dbReference type="NCBIfam" id="TIGR01980">
    <property type="entry name" value="sufB"/>
    <property type="match status" value="1"/>
</dbReference>
<evidence type="ECO:0000313" key="5">
    <source>
        <dbReference type="Proteomes" id="UP001451606"/>
    </source>
</evidence>
<accession>A0AAX4NG85</accession>
<dbReference type="InterPro" id="IPR000825">
    <property type="entry name" value="SUF_FeS_clus_asmbl_SufBD_core"/>
</dbReference>